<dbReference type="InterPro" id="IPR027477">
    <property type="entry name" value="Succ_DH/fumarate_Rdtase_cat_sf"/>
</dbReference>
<dbReference type="SUPFAM" id="SSF56425">
    <property type="entry name" value="Succinate dehydrogenase/fumarate reductase flavoprotein, catalytic domain"/>
    <property type="match status" value="1"/>
</dbReference>
<gene>
    <name evidence="7" type="ORF">D3878_18605</name>
</gene>
<dbReference type="InterPro" id="IPR006311">
    <property type="entry name" value="TAT_signal"/>
</dbReference>
<dbReference type="Pfam" id="PF00890">
    <property type="entry name" value="FAD_binding_2"/>
    <property type="match status" value="1"/>
</dbReference>
<evidence type="ECO:0000256" key="2">
    <source>
        <dbReference type="ARBA" id="ARBA00022630"/>
    </source>
</evidence>
<dbReference type="OrthoDB" id="9813348at2"/>
<accession>A0A3A3G6A7</accession>
<comment type="caution">
    <text evidence="7">The sequence shown here is derived from an EMBL/GenBank/DDBJ whole genome shotgun (WGS) entry which is preliminary data.</text>
</comment>
<name>A0A3A3G6A7_9BURK</name>
<keyword evidence="2" id="KW-0285">Flavoprotein</keyword>
<evidence type="ECO:0000313" key="7">
    <source>
        <dbReference type="EMBL" id="RJG03354.1"/>
    </source>
</evidence>
<comment type="cofactor">
    <cofactor evidence="1">
        <name>FAD</name>
        <dbReference type="ChEBI" id="CHEBI:57692"/>
    </cofactor>
</comment>
<keyword evidence="4" id="KW-0560">Oxidoreductase</keyword>
<evidence type="ECO:0000256" key="5">
    <source>
        <dbReference type="SAM" id="Phobius"/>
    </source>
</evidence>
<evidence type="ECO:0000259" key="6">
    <source>
        <dbReference type="Pfam" id="PF00890"/>
    </source>
</evidence>
<evidence type="ECO:0000256" key="3">
    <source>
        <dbReference type="ARBA" id="ARBA00022827"/>
    </source>
</evidence>
<evidence type="ECO:0000256" key="1">
    <source>
        <dbReference type="ARBA" id="ARBA00001974"/>
    </source>
</evidence>
<protein>
    <submittedName>
        <fullName evidence="7">FAD-dependent oxidoreductase</fullName>
    </submittedName>
</protein>
<keyword evidence="8" id="KW-1185">Reference proteome</keyword>
<feature type="domain" description="FAD-dependent oxidoreductase 2 FAD-binding" evidence="6">
    <location>
        <begin position="47"/>
        <end position="559"/>
    </location>
</feature>
<dbReference type="PROSITE" id="PS51318">
    <property type="entry name" value="TAT"/>
    <property type="match status" value="1"/>
</dbReference>
<proteinExistence type="predicted"/>
<keyword evidence="3" id="KW-0274">FAD</keyword>
<dbReference type="Gene3D" id="3.90.700.10">
    <property type="entry name" value="Succinate dehydrogenase/fumarate reductase flavoprotein, catalytic domain"/>
    <property type="match status" value="1"/>
</dbReference>
<dbReference type="InterPro" id="IPR036188">
    <property type="entry name" value="FAD/NAD-bd_sf"/>
</dbReference>
<sequence>MNDKVDLKRRGLLNSGIAGVAALGVMGVSSAAEKSGAPAIRWDLQTDIICVGSGAAACSAAVNSVDLGNKVILLEKAPIFGGTTRRSGGVAWIPNNFSLKAQGIDDAEADCLRYMARYSYSDRYRSDSPTLGLEQFEFDLLQAYYRNGGPAVARLNEIGAANLIRFELPGGVGPSPDYAATLPENKVPKGRAVWPDPKVTGGRGSSLVDNMIAWLEKRGVKVLTEHQVVKLVQQDGRVVGVEAKTGNKTLRIRARKGVIFGSGGFVHNPELTHRHTEPVYGSCAAAGATGDLIGMATAVGARMGNLGTAWRTQVLLEEALQNPVVGAAINIPPGDAMILVNKHGRRVVNEKRNYNDRTRVHFVWDPTKDEYPNQFLFMLFDQRGIDVYGGSYPFPRDVRESPYLISGASFAELAANIQARLEKLRGKIGDVRLAGDFTRQIDETVQRFSRDAAQGRDEEFHRGRDAAETDWLAYFSRPRAGQEAQVQGMLNRTLYPFAKQGPYYAMILAPGALDTNGGPQINARAQILGGDGQPIPGLFGAGNCIASPTRAAYFGAGGTIGPALTFGYIAAHTANGAKLTR</sequence>
<keyword evidence="5" id="KW-1133">Transmembrane helix</keyword>
<dbReference type="SUPFAM" id="SSF51905">
    <property type="entry name" value="FAD/NAD(P)-binding domain"/>
    <property type="match status" value="1"/>
</dbReference>
<dbReference type="InterPro" id="IPR050315">
    <property type="entry name" value="FAD-oxidoreductase_2"/>
</dbReference>
<reference evidence="8" key="1">
    <citation type="submission" date="2018-09" db="EMBL/GenBank/DDBJ databases">
        <authorList>
            <person name="Zhu H."/>
        </authorList>
    </citation>
    <scope>NUCLEOTIDE SEQUENCE [LARGE SCALE GENOMIC DNA]</scope>
    <source>
        <strain evidence="8">K1S02-23</strain>
    </source>
</reference>
<dbReference type="GO" id="GO:0008202">
    <property type="term" value="P:steroid metabolic process"/>
    <property type="evidence" value="ECO:0007669"/>
    <property type="project" value="UniProtKB-ARBA"/>
</dbReference>
<dbReference type="RefSeq" id="WP_119786849.1">
    <property type="nucleotide sequence ID" value="NZ_QYUQ01000002.1"/>
</dbReference>
<dbReference type="PANTHER" id="PTHR43400">
    <property type="entry name" value="FUMARATE REDUCTASE"/>
    <property type="match status" value="1"/>
</dbReference>
<feature type="transmembrane region" description="Helical" evidence="5">
    <location>
        <begin position="12"/>
        <end position="32"/>
    </location>
</feature>
<organism evidence="7 8">
    <name type="scientific">Noviherbaspirillum sedimenti</name>
    <dbReference type="NCBI Taxonomy" id="2320865"/>
    <lineage>
        <taxon>Bacteria</taxon>
        <taxon>Pseudomonadati</taxon>
        <taxon>Pseudomonadota</taxon>
        <taxon>Betaproteobacteria</taxon>
        <taxon>Burkholderiales</taxon>
        <taxon>Oxalobacteraceae</taxon>
        <taxon>Noviherbaspirillum</taxon>
    </lineage>
</organism>
<dbReference type="Gene3D" id="3.50.50.60">
    <property type="entry name" value="FAD/NAD(P)-binding domain"/>
    <property type="match status" value="2"/>
</dbReference>
<dbReference type="Proteomes" id="UP000266327">
    <property type="component" value="Unassembled WGS sequence"/>
</dbReference>
<keyword evidence="5" id="KW-0472">Membrane</keyword>
<evidence type="ECO:0000256" key="4">
    <source>
        <dbReference type="ARBA" id="ARBA00023002"/>
    </source>
</evidence>
<dbReference type="InterPro" id="IPR003953">
    <property type="entry name" value="FAD-dep_OxRdtase_2_FAD-bd"/>
</dbReference>
<evidence type="ECO:0000313" key="8">
    <source>
        <dbReference type="Proteomes" id="UP000266327"/>
    </source>
</evidence>
<dbReference type="EMBL" id="QYUQ01000002">
    <property type="protein sequence ID" value="RJG03354.1"/>
    <property type="molecule type" value="Genomic_DNA"/>
</dbReference>
<dbReference type="GO" id="GO:0016491">
    <property type="term" value="F:oxidoreductase activity"/>
    <property type="evidence" value="ECO:0007669"/>
    <property type="project" value="UniProtKB-KW"/>
</dbReference>
<dbReference type="AlphaFoldDB" id="A0A3A3G6A7"/>
<keyword evidence="5" id="KW-0812">Transmembrane</keyword>
<dbReference type="PANTHER" id="PTHR43400:SF10">
    <property type="entry name" value="3-OXOSTEROID 1-DEHYDROGENASE"/>
    <property type="match status" value="1"/>
</dbReference>